<dbReference type="PANTHER" id="PTHR35007">
    <property type="entry name" value="INTEGRAL MEMBRANE PROTEIN-RELATED"/>
    <property type="match status" value="1"/>
</dbReference>
<comment type="subcellular location">
    <subcellularLocation>
        <location evidence="1">Cell membrane</location>
        <topology evidence="1">Multi-pass membrane protein</topology>
    </subcellularLocation>
</comment>
<feature type="transmembrane region" description="Helical" evidence="6">
    <location>
        <begin position="118"/>
        <end position="140"/>
    </location>
</feature>
<feature type="transmembrane region" description="Helical" evidence="6">
    <location>
        <begin position="271"/>
        <end position="291"/>
    </location>
</feature>
<organism evidence="8 9">
    <name type="scientific">Marinomonas communis</name>
    <dbReference type="NCBI Taxonomy" id="28254"/>
    <lineage>
        <taxon>Bacteria</taxon>
        <taxon>Pseudomonadati</taxon>
        <taxon>Pseudomonadota</taxon>
        <taxon>Gammaproteobacteria</taxon>
        <taxon>Oceanospirillales</taxon>
        <taxon>Oceanospirillaceae</taxon>
        <taxon>Marinomonas</taxon>
    </lineage>
</organism>
<evidence type="ECO:0000256" key="6">
    <source>
        <dbReference type="SAM" id="Phobius"/>
    </source>
</evidence>
<feature type="transmembrane region" description="Helical" evidence="6">
    <location>
        <begin position="95"/>
        <end position="112"/>
    </location>
</feature>
<evidence type="ECO:0000256" key="5">
    <source>
        <dbReference type="ARBA" id="ARBA00023136"/>
    </source>
</evidence>
<feature type="domain" description="Type II secretion system protein GspF" evidence="7">
    <location>
        <begin position="159"/>
        <end position="285"/>
    </location>
</feature>
<keyword evidence="5 6" id="KW-0472">Membrane</keyword>
<evidence type="ECO:0000256" key="1">
    <source>
        <dbReference type="ARBA" id="ARBA00004651"/>
    </source>
</evidence>
<keyword evidence="2" id="KW-1003">Cell membrane</keyword>
<dbReference type="EMBL" id="SNZA01000003">
    <property type="protein sequence ID" value="TDR13119.1"/>
    <property type="molecule type" value="Genomic_DNA"/>
</dbReference>
<evidence type="ECO:0000256" key="3">
    <source>
        <dbReference type="ARBA" id="ARBA00022692"/>
    </source>
</evidence>
<dbReference type="Pfam" id="PF00482">
    <property type="entry name" value="T2SSF"/>
    <property type="match status" value="1"/>
</dbReference>
<gene>
    <name evidence="8" type="ORF">C8D85_1993</name>
</gene>
<name>A0A4R6X5I8_9GAMM</name>
<keyword evidence="9" id="KW-1185">Reference proteome</keyword>
<dbReference type="Proteomes" id="UP000295729">
    <property type="component" value="Unassembled WGS sequence"/>
</dbReference>
<evidence type="ECO:0000259" key="7">
    <source>
        <dbReference type="Pfam" id="PF00482"/>
    </source>
</evidence>
<evidence type="ECO:0000256" key="2">
    <source>
        <dbReference type="ARBA" id="ARBA00022475"/>
    </source>
</evidence>
<dbReference type="GO" id="GO:0005886">
    <property type="term" value="C:plasma membrane"/>
    <property type="evidence" value="ECO:0007669"/>
    <property type="project" value="UniProtKB-SubCell"/>
</dbReference>
<dbReference type="RefSeq" id="WP_211342173.1">
    <property type="nucleotide sequence ID" value="NZ_SNZA01000003.1"/>
</dbReference>
<proteinExistence type="predicted"/>
<comment type="caution">
    <text evidence="8">The sequence shown here is derived from an EMBL/GenBank/DDBJ whole genome shotgun (WGS) entry which is preliminary data.</text>
</comment>
<feature type="transmembrane region" description="Helical" evidence="6">
    <location>
        <begin position="6"/>
        <end position="27"/>
    </location>
</feature>
<dbReference type="InterPro" id="IPR018076">
    <property type="entry name" value="T2SS_GspF_dom"/>
</dbReference>
<accession>A0A4R6X5I8</accession>
<sequence>MLANLVTDPIFLLLVICFVLQVLILMLSYKKEYTRGLEWLYAEDKTVRHLKKYSWIQPIKHTVRVAFSATEAEMKRKFVASGYYDSRYAIYYMPAKYFVLLLGVALAIWLGHLESWQLTNTVLICALWVVASLILPDVYLNLKTRQLQKTVSNKLPYMIDLLAVCVQTGMTIESSMNYLSNEMKDFDPDLGFLLNRTRERMQVVGLEQALDEMFERVPSNEMRSFVMTLKQSLQYGSSIYEVLTTLSSEIRAVQMLTIEEKIGKLAAKMSVPLILFIMFPIVILIAAPGVMRMMN</sequence>
<dbReference type="AlphaFoldDB" id="A0A4R6X5I8"/>
<keyword evidence="4 6" id="KW-1133">Transmembrane helix</keyword>
<protein>
    <submittedName>
        <fullName evidence="8">Type II secretion system protein F (GspF)</fullName>
    </submittedName>
</protein>
<evidence type="ECO:0000256" key="4">
    <source>
        <dbReference type="ARBA" id="ARBA00022989"/>
    </source>
</evidence>
<evidence type="ECO:0000313" key="9">
    <source>
        <dbReference type="Proteomes" id="UP000295729"/>
    </source>
</evidence>
<dbReference type="PANTHER" id="PTHR35007:SF2">
    <property type="entry name" value="PILUS ASSEMBLE PROTEIN"/>
    <property type="match status" value="1"/>
</dbReference>
<keyword evidence="3 6" id="KW-0812">Transmembrane</keyword>
<evidence type="ECO:0000313" key="8">
    <source>
        <dbReference type="EMBL" id="TDR13119.1"/>
    </source>
</evidence>
<reference evidence="8 9" key="1">
    <citation type="submission" date="2019-03" db="EMBL/GenBank/DDBJ databases">
        <title>Genomic Encyclopedia of Type Strains, Phase IV (KMG-IV): sequencing the most valuable type-strain genomes for metagenomic binning, comparative biology and taxonomic classification.</title>
        <authorList>
            <person name="Goeker M."/>
        </authorList>
    </citation>
    <scope>NUCLEOTIDE SEQUENCE [LARGE SCALE GENOMIC DNA]</scope>
    <source>
        <strain evidence="8 9">DSM 5604</strain>
    </source>
</reference>